<accession>A0A200QWH3</accession>
<evidence type="ECO:0000256" key="7">
    <source>
        <dbReference type="ARBA" id="ARBA00038168"/>
    </source>
</evidence>
<dbReference type="SMART" id="SM01117">
    <property type="entry name" value="Cyt-b5"/>
    <property type="match status" value="1"/>
</dbReference>
<evidence type="ECO:0000313" key="10">
    <source>
        <dbReference type="EMBL" id="OVA14760.1"/>
    </source>
</evidence>
<keyword evidence="3 8" id="KW-0812">Transmembrane</keyword>
<dbReference type="GO" id="GO:0046872">
    <property type="term" value="F:metal ion binding"/>
    <property type="evidence" value="ECO:0007669"/>
    <property type="project" value="UniProtKB-UniRule"/>
</dbReference>
<evidence type="ECO:0000259" key="9">
    <source>
        <dbReference type="PROSITE" id="PS50255"/>
    </source>
</evidence>
<dbReference type="PANTHER" id="PTHR19359">
    <property type="entry name" value="CYTOCHROME B5"/>
    <property type="match status" value="1"/>
</dbReference>
<evidence type="ECO:0000256" key="1">
    <source>
        <dbReference type="ARBA" id="ARBA00004370"/>
    </source>
</evidence>
<comment type="subcellular location">
    <subcellularLocation>
        <location evidence="1">Membrane</location>
    </subcellularLocation>
</comment>
<dbReference type="InterPro" id="IPR018506">
    <property type="entry name" value="Cyt_B5_heme-BS"/>
</dbReference>
<keyword evidence="2 8" id="KW-0349">Heme</keyword>
<dbReference type="Proteomes" id="UP000195402">
    <property type="component" value="Unassembled WGS sequence"/>
</dbReference>
<comment type="caution">
    <text evidence="10">The sequence shown here is derived from an EMBL/GenBank/DDBJ whole genome shotgun (WGS) entry which is preliminary data.</text>
</comment>
<dbReference type="EMBL" id="MVGT01001025">
    <property type="protein sequence ID" value="OVA14760.1"/>
    <property type="molecule type" value="Genomic_DNA"/>
</dbReference>
<dbReference type="GO" id="GO:0016020">
    <property type="term" value="C:membrane"/>
    <property type="evidence" value="ECO:0007669"/>
    <property type="project" value="UniProtKB-SubCell"/>
</dbReference>
<gene>
    <name evidence="10" type="ORF">BVC80_1819g84</name>
</gene>
<name>A0A200QWH3_MACCD</name>
<comment type="similarity">
    <text evidence="7 8">Belongs to the cytochrome b5 family.</text>
</comment>
<dbReference type="InterPro" id="IPR036400">
    <property type="entry name" value="Cyt_B5-like_heme/steroid_sf"/>
</dbReference>
<evidence type="ECO:0000256" key="3">
    <source>
        <dbReference type="ARBA" id="ARBA00022692"/>
    </source>
</evidence>
<dbReference type="OMA" id="MAGEKRM"/>
<dbReference type="PRINTS" id="PR00363">
    <property type="entry name" value="CYTOCHROMEB5"/>
</dbReference>
<dbReference type="OrthoDB" id="260519at2759"/>
<dbReference type="Pfam" id="PF00173">
    <property type="entry name" value="Cyt-b5"/>
    <property type="match status" value="1"/>
</dbReference>
<keyword evidence="6 8" id="KW-0472">Membrane</keyword>
<evidence type="ECO:0000256" key="6">
    <source>
        <dbReference type="ARBA" id="ARBA00023136"/>
    </source>
</evidence>
<dbReference type="InParanoid" id="A0A200QWH3"/>
<dbReference type="PROSITE" id="PS50255">
    <property type="entry name" value="CYTOCHROME_B5_2"/>
    <property type="match status" value="1"/>
</dbReference>
<feature type="transmembrane region" description="Helical" evidence="8">
    <location>
        <begin position="119"/>
        <end position="139"/>
    </location>
</feature>
<dbReference type="STRING" id="56857.A0A200QWH3"/>
<dbReference type="PROSITE" id="PS00191">
    <property type="entry name" value="CYTOCHROME_B5_1"/>
    <property type="match status" value="1"/>
</dbReference>
<dbReference type="SUPFAM" id="SSF55856">
    <property type="entry name" value="Cytochrome b5-like heme/steroid binding domain"/>
    <property type="match status" value="1"/>
</dbReference>
<dbReference type="GO" id="GO:0020037">
    <property type="term" value="F:heme binding"/>
    <property type="evidence" value="ECO:0007669"/>
    <property type="project" value="UniProtKB-UniRule"/>
</dbReference>
<protein>
    <submittedName>
        <fullName evidence="10">Cytochrome b5-like heme/steroid binding domain</fullName>
    </submittedName>
</protein>
<evidence type="ECO:0000313" key="11">
    <source>
        <dbReference type="Proteomes" id="UP000195402"/>
    </source>
</evidence>
<keyword evidence="4 8" id="KW-0479">Metal-binding</keyword>
<dbReference type="AlphaFoldDB" id="A0A200QWH3"/>
<reference evidence="10 11" key="1">
    <citation type="journal article" date="2017" name="Mol. Plant">
        <title>The Genome of Medicinal Plant Macleaya cordata Provides New Insights into Benzylisoquinoline Alkaloids Metabolism.</title>
        <authorList>
            <person name="Liu X."/>
            <person name="Liu Y."/>
            <person name="Huang P."/>
            <person name="Ma Y."/>
            <person name="Qing Z."/>
            <person name="Tang Q."/>
            <person name="Cao H."/>
            <person name="Cheng P."/>
            <person name="Zheng Y."/>
            <person name="Yuan Z."/>
            <person name="Zhou Y."/>
            <person name="Liu J."/>
            <person name="Tang Z."/>
            <person name="Zhuo Y."/>
            <person name="Zhang Y."/>
            <person name="Yu L."/>
            <person name="Huang J."/>
            <person name="Yang P."/>
            <person name="Peng Q."/>
            <person name="Zhang J."/>
            <person name="Jiang W."/>
            <person name="Zhang Z."/>
            <person name="Lin K."/>
            <person name="Ro D.K."/>
            <person name="Chen X."/>
            <person name="Xiong X."/>
            <person name="Shang Y."/>
            <person name="Huang S."/>
            <person name="Zeng J."/>
        </authorList>
    </citation>
    <scope>NUCLEOTIDE SEQUENCE [LARGE SCALE GENOMIC DNA]</scope>
    <source>
        <strain evidence="11">cv. BLH2017</strain>
        <tissue evidence="10">Root</tissue>
    </source>
</reference>
<organism evidence="10 11">
    <name type="scientific">Macleaya cordata</name>
    <name type="common">Five-seeded plume-poppy</name>
    <name type="synonym">Bocconia cordata</name>
    <dbReference type="NCBI Taxonomy" id="56857"/>
    <lineage>
        <taxon>Eukaryota</taxon>
        <taxon>Viridiplantae</taxon>
        <taxon>Streptophyta</taxon>
        <taxon>Embryophyta</taxon>
        <taxon>Tracheophyta</taxon>
        <taxon>Spermatophyta</taxon>
        <taxon>Magnoliopsida</taxon>
        <taxon>Ranunculales</taxon>
        <taxon>Papaveraceae</taxon>
        <taxon>Papaveroideae</taxon>
        <taxon>Macleaya</taxon>
    </lineage>
</organism>
<dbReference type="PANTHER" id="PTHR19359:SF144">
    <property type="entry name" value="CYTOCHROME B5"/>
    <property type="match status" value="1"/>
</dbReference>
<dbReference type="FunFam" id="3.10.120.10:FF:000002">
    <property type="entry name" value="Cytochrome b5 type B"/>
    <property type="match status" value="1"/>
</dbReference>
<sequence length="145" mass="16275">MAASSSYSSSDHNPKIHSYDEVSKHNQIKDCWLLISRKIYDVTQFMDDHPGGDQVLLSASGKDATDDFEDVGHSESAKEMMEKYYIGEIDLSTVPAKRTYVLPAQQQTTTRNPNKTSDLGITILQFLVPFLILGLAFAIRQFTKN</sequence>
<keyword evidence="8" id="KW-1133">Transmembrane helix</keyword>
<dbReference type="InterPro" id="IPR001199">
    <property type="entry name" value="Cyt_B5-like_heme/steroid-bd"/>
</dbReference>
<evidence type="ECO:0000256" key="4">
    <source>
        <dbReference type="ARBA" id="ARBA00022723"/>
    </source>
</evidence>
<keyword evidence="5 8" id="KW-0408">Iron</keyword>
<dbReference type="Gene3D" id="3.10.120.10">
    <property type="entry name" value="Cytochrome b5-like heme/steroid binding domain"/>
    <property type="match status" value="1"/>
</dbReference>
<feature type="domain" description="Cytochrome b5 heme-binding" evidence="9">
    <location>
        <begin position="14"/>
        <end position="90"/>
    </location>
</feature>
<evidence type="ECO:0000256" key="5">
    <source>
        <dbReference type="ARBA" id="ARBA00023004"/>
    </source>
</evidence>
<evidence type="ECO:0000256" key="8">
    <source>
        <dbReference type="RuleBase" id="RU362121"/>
    </source>
</evidence>
<proteinExistence type="inferred from homology"/>
<dbReference type="InterPro" id="IPR050668">
    <property type="entry name" value="Cytochrome_b5"/>
</dbReference>
<evidence type="ECO:0000256" key="2">
    <source>
        <dbReference type="ARBA" id="ARBA00022617"/>
    </source>
</evidence>
<keyword evidence="11" id="KW-1185">Reference proteome</keyword>